<dbReference type="PRINTS" id="PR01738">
    <property type="entry name" value="RNABINDINGM8"/>
</dbReference>
<sequence length="192" mass="21358">MTDKYEIDLSVRPGDDLQDEEMAETPEVTVKRKGRGFRSGDQRGEDTQGSVFTRLSTTEDTTSGKAMKSVEGWIVLITGVHEEATEDDVNDKFGDFGEIKSIHLNLDRRTGYVKARYPGYALVEYETLSEAQEAINQMNGAKLLDQTLACDFAFIKSNSSSADDRGRRGFTPRNKGNNTGRRTGHSNSPSRH</sequence>
<evidence type="ECO:0000313" key="9">
    <source>
        <dbReference type="EMBL" id="KAF9585655.1"/>
    </source>
</evidence>
<evidence type="ECO:0000256" key="4">
    <source>
        <dbReference type="ARBA" id="ARBA00022884"/>
    </source>
</evidence>
<dbReference type="GO" id="GO:0005737">
    <property type="term" value="C:cytoplasm"/>
    <property type="evidence" value="ECO:0007669"/>
    <property type="project" value="UniProtKB-SubCell"/>
</dbReference>
<dbReference type="InterPro" id="IPR000504">
    <property type="entry name" value="RRM_dom"/>
</dbReference>
<dbReference type="CDD" id="cd12324">
    <property type="entry name" value="RRM_RBM8"/>
    <property type="match status" value="1"/>
</dbReference>
<dbReference type="OrthoDB" id="15688at2759"/>
<keyword evidence="5" id="KW-0539">Nucleus</keyword>
<dbReference type="SMART" id="SM00360">
    <property type="entry name" value="RRM"/>
    <property type="match status" value="1"/>
</dbReference>
<dbReference type="AlphaFoldDB" id="A0A9P6KIC0"/>
<keyword evidence="3" id="KW-0963">Cytoplasm</keyword>
<evidence type="ECO:0000313" key="10">
    <source>
        <dbReference type="Proteomes" id="UP000780801"/>
    </source>
</evidence>
<evidence type="ECO:0000256" key="3">
    <source>
        <dbReference type="ARBA" id="ARBA00022490"/>
    </source>
</evidence>
<dbReference type="EMBL" id="JAABOA010000143">
    <property type="protein sequence ID" value="KAF9585655.1"/>
    <property type="molecule type" value="Genomic_DNA"/>
</dbReference>
<evidence type="ECO:0000256" key="7">
    <source>
        <dbReference type="SAM" id="MobiDB-lite"/>
    </source>
</evidence>
<dbReference type="Pfam" id="PF00076">
    <property type="entry name" value="RRM_1"/>
    <property type="match status" value="1"/>
</dbReference>
<feature type="domain" description="RRM" evidence="8">
    <location>
        <begin position="73"/>
        <end position="155"/>
    </location>
</feature>
<dbReference type="Gene3D" id="3.30.70.330">
    <property type="match status" value="1"/>
</dbReference>
<dbReference type="GO" id="GO:0006396">
    <property type="term" value="P:RNA processing"/>
    <property type="evidence" value="ECO:0007669"/>
    <property type="project" value="InterPro"/>
</dbReference>
<dbReference type="InterPro" id="IPR008111">
    <property type="entry name" value="RNA-bd_8"/>
</dbReference>
<feature type="compositionally biased region" description="Polar residues" evidence="7">
    <location>
        <begin position="174"/>
        <end position="192"/>
    </location>
</feature>
<feature type="region of interest" description="Disordered" evidence="7">
    <location>
        <begin position="1"/>
        <end position="49"/>
    </location>
</feature>
<dbReference type="GO" id="GO:0003729">
    <property type="term" value="F:mRNA binding"/>
    <property type="evidence" value="ECO:0007669"/>
    <property type="project" value="InterPro"/>
</dbReference>
<feature type="region of interest" description="Disordered" evidence="7">
    <location>
        <begin position="159"/>
        <end position="192"/>
    </location>
</feature>
<keyword evidence="4 6" id="KW-0694">RNA-binding</keyword>
<dbReference type="GO" id="GO:0005634">
    <property type="term" value="C:nucleus"/>
    <property type="evidence" value="ECO:0007669"/>
    <property type="project" value="UniProtKB-SubCell"/>
</dbReference>
<dbReference type="PROSITE" id="PS50102">
    <property type="entry name" value="RRM"/>
    <property type="match status" value="1"/>
</dbReference>
<evidence type="ECO:0000259" key="8">
    <source>
        <dbReference type="PROSITE" id="PS50102"/>
    </source>
</evidence>
<dbReference type="InterPro" id="IPR035979">
    <property type="entry name" value="RBD_domain_sf"/>
</dbReference>
<organism evidence="9 10">
    <name type="scientific">Lunasporangiospora selenospora</name>
    <dbReference type="NCBI Taxonomy" id="979761"/>
    <lineage>
        <taxon>Eukaryota</taxon>
        <taxon>Fungi</taxon>
        <taxon>Fungi incertae sedis</taxon>
        <taxon>Mucoromycota</taxon>
        <taxon>Mortierellomycotina</taxon>
        <taxon>Mortierellomycetes</taxon>
        <taxon>Mortierellales</taxon>
        <taxon>Mortierellaceae</taxon>
        <taxon>Lunasporangiospora</taxon>
    </lineage>
</organism>
<dbReference type="Proteomes" id="UP000780801">
    <property type="component" value="Unassembled WGS sequence"/>
</dbReference>
<proteinExistence type="predicted"/>
<keyword evidence="10" id="KW-1185">Reference proteome</keyword>
<evidence type="ECO:0000256" key="1">
    <source>
        <dbReference type="ARBA" id="ARBA00004123"/>
    </source>
</evidence>
<dbReference type="SUPFAM" id="SSF54928">
    <property type="entry name" value="RNA-binding domain, RBD"/>
    <property type="match status" value="1"/>
</dbReference>
<accession>A0A9P6KIC0</accession>
<dbReference type="PANTHER" id="PTHR45894">
    <property type="entry name" value="RNA-BINDING PROTEIN 8A"/>
    <property type="match status" value="1"/>
</dbReference>
<name>A0A9P6KIC0_9FUNG</name>
<feature type="compositionally biased region" description="Basic and acidic residues" evidence="7">
    <location>
        <begin position="1"/>
        <end position="15"/>
    </location>
</feature>
<dbReference type="InterPro" id="IPR012677">
    <property type="entry name" value="Nucleotide-bd_a/b_plait_sf"/>
</dbReference>
<gene>
    <name evidence="9" type="ORF">BGW38_001373</name>
</gene>
<protein>
    <recommendedName>
        <fullName evidence="8">RRM domain-containing protein</fullName>
    </recommendedName>
</protein>
<dbReference type="InterPro" id="IPR033744">
    <property type="entry name" value="RRM_RBM8"/>
</dbReference>
<evidence type="ECO:0000256" key="6">
    <source>
        <dbReference type="PROSITE-ProRule" id="PRU00176"/>
    </source>
</evidence>
<comment type="caution">
    <text evidence="9">The sequence shown here is derived from an EMBL/GenBank/DDBJ whole genome shotgun (WGS) entry which is preliminary data.</text>
</comment>
<evidence type="ECO:0000256" key="2">
    <source>
        <dbReference type="ARBA" id="ARBA00004496"/>
    </source>
</evidence>
<reference evidence="9" key="1">
    <citation type="journal article" date="2020" name="Fungal Divers.">
        <title>Resolving the Mortierellaceae phylogeny through synthesis of multi-gene phylogenetics and phylogenomics.</title>
        <authorList>
            <person name="Vandepol N."/>
            <person name="Liber J."/>
            <person name="Desiro A."/>
            <person name="Na H."/>
            <person name="Kennedy M."/>
            <person name="Barry K."/>
            <person name="Grigoriev I.V."/>
            <person name="Miller A.N."/>
            <person name="O'Donnell K."/>
            <person name="Stajich J.E."/>
            <person name="Bonito G."/>
        </authorList>
    </citation>
    <scope>NUCLEOTIDE SEQUENCE</scope>
    <source>
        <strain evidence="9">KOD1015</strain>
    </source>
</reference>
<evidence type="ECO:0000256" key="5">
    <source>
        <dbReference type="ARBA" id="ARBA00023242"/>
    </source>
</evidence>
<comment type="subcellular location">
    <subcellularLocation>
        <location evidence="2">Cytoplasm</location>
    </subcellularLocation>
    <subcellularLocation>
        <location evidence="1">Nucleus</location>
    </subcellularLocation>
</comment>